<proteinExistence type="inferred from homology"/>
<protein>
    <submittedName>
        <fullName evidence="8">Starch-binding associating with outer membrane</fullName>
    </submittedName>
</protein>
<dbReference type="SUPFAM" id="SSF48452">
    <property type="entry name" value="TPR-like"/>
    <property type="match status" value="1"/>
</dbReference>
<dbReference type="PROSITE" id="PS51257">
    <property type="entry name" value="PROKAR_LIPOPROTEIN"/>
    <property type="match status" value="1"/>
</dbReference>
<feature type="domain" description="SusD-like N-terminal" evidence="7">
    <location>
        <begin position="99"/>
        <end position="211"/>
    </location>
</feature>
<dbReference type="InterPro" id="IPR033985">
    <property type="entry name" value="SusD-like_N"/>
</dbReference>
<keyword evidence="5" id="KW-0998">Cell outer membrane</keyword>
<dbReference type="Pfam" id="PF14322">
    <property type="entry name" value="SusD-like_3"/>
    <property type="match status" value="1"/>
</dbReference>
<dbReference type="InterPro" id="IPR011990">
    <property type="entry name" value="TPR-like_helical_dom_sf"/>
</dbReference>
<evidence type="ECO:0000256" key="2">
    <source>
        <dbReference type="ARBA" id="ARBA00006275"/>
    </source>
</evidence>
<reference evidence="9" key="1">
    <citation type="submission" date="2016-10" db="EMBL/GenBank/DDBJ databases">
        <authorList>
            <person name="Varghese N."/>
            <person name="Submissions S."/>
        </authorList>
    </citation>
    <scope>NUCLEOTIDE SEQUENCE [LARGE SCALE GENOMIC DNA]</scope>
    <source>
        <strain evidence="9">DSM 25811 / CCM 8410 / LMG 26954 / E90</strain>
    </source>
</reference>
<accession>A0A1G6R3S9</accession>
<evidence type="ECO:0000313" key="8">
    <source>
        <dbReference type="EMBL" id="SDC99309.1"/>
    </source>
</evidence>
<keyword evidence="3" id="KW-0732">Signal</keyword>
<evidence type="ECO:0000259" key="6">
    <source>
        <dbReference type="Pfam" id="PF07980"/>
    </source>
</evidence>
<dbReference type="RefSeq" id="WP_090390119.1">
    <property type="nucleotide sequence ID" value="NZ_FMZO01000005.1"/>
</dbReference>
<dbReference type="InterPro" id="IPR012944">
    <property type="entry name" value="SusD_RagB_dom"/>
</dbReference>
<name>A0A1G6R3S9_NIADE</name>
<dbReference type="Proteomes" id="UP000198757">
    <property type="component" value="Unassembled WGS sequence"/>
</dbReference>
<feature type="domain" description="RagB/SusD" evidence="6">
    <location>
        <begin position="327"/>
        <end position="630"/>
    </location>
</feature>
<dbReference type="STRING" id="1285928.SAMN04487894_105135"/>
<comment type="similarity">
    <text evidence="2">Belongs to the SusD family.</text>
</comment>
<dbReference type="Gene3D" id="1.25.40.390">
    <property type="match status" value="1"/>
</dbReference>
<dbReference type="OrthoDB" id="609297at2"/>
<evidence type="ECO:0000256" key="1">
    <source>
        <dbReference type="ARBA" id="ARBA00004442"/>
    </source>
</evidence>
<dbReference type="GO" id="GO:0009279">
    <property type="term" value="C:cell outer membrane"/>
    <property type="evidence" value="ECO:0007669"/>
    <property type="project" value="UniProtKB-SubCell"/>
</dbReference>
<organism evidence="8 9">
    <name type="scientific">Niabella drilacis (strain DSM 25811 / CCM 8410 / CCUG 62505 / LMG 26954 / E90)</name>
    <dbReference type="NCBI Taxonomy" id="1285928"/>
    <lineage>
        <taxon>Bacteria</taxon>
        <taxon>Pseudomonadati</taxon>
        <taxon>Bacteroidota</taxon>
        <taxon>Chitinophagia</taxon>
        <taxon>Chitinophagales</taxon>
        <taxon>Chitinophagaceae</taxon>
        <taxon>Niabella</taxon>
    </lineage>
</organism>
<keyword evidence="9" id="KW-1185">Reference proteome</keyword>
<evidence type="ECO:0000256" key="3">
    <source>
        <dbReference type="ARBA" id="ARBA00022729"/>
    </source>
</evidence>
<dbReference type="Pfam" id="PF07980">
    <property type="entry name" value="SusD_RagB"/>
    <property type="match status" value="1"/>
</dbReference>
<evidence type="ECO:0000256" key="4">
    <source>
        <dbReference type="ARBA" id="ARBA00023136"/>
    </source>
</evidence>
<evidence type="ECO:0000313" key="9">
    <source>
        <dbReference type="Proteomes" id="UP000198757"/>
    </source>
</evidence>
<dbReference type="AlphaFoldDB" id="A0A1G6R3S9"/>
<keyword evidence="4" id="KW-0472">Membrane</keyword>
<sequence length="630" mass="71426">MKLIKVLPVILLLGFFSCNKFMDIVPDNIATLDQAFQLKVTAKKYLFTCYSYLPKLGSPSSNYGLLGSREIASPYPGSQAPGIPNSILELGYDYQNTVEPINNYWDGANGGVALFQAIRTCNIFLENIGKVPDIEDVERKRWIAEVKTLKAYYHFLLFRMYGPVPVMRENLPVSADVEAVRITRAPVDEVSNYIAELIDEAAPDLPPVVYNQREELGRITVPIALSIKAYTLLLNASPLFNGNSDYADLKNRNGAALVNTSFDNSKWVKAAKACDDAIKAAHSAGFRLHYFNAPFDLNAISDSSRKLMDIRGAVTEQWNPEQVWVLTNSSTSELQRFCAPRNEVYSYTYSLWAANLNACEIFYTKNGVPINEDPTWDYANRYTSLKTVPAEQRSIMKPNYTTSSFNMDREYRFYADLVFDGAAYFMSQRPSETNLLYLPTLWGSPSTSGGLSRVSFTGYYPKKLVSWKTTGSGSSYTPDSYAWPAIRLATLYLMYAEAVNEAEGPGAKAYQYLDSVRARAGLKGVVESWALHSRNAAKPTTKEGLRNIIQQETMIEMIFEGENYWNMRRWKRLDLMNRPITGWDFQQKTTADFYRLKTIYTPHNTYRDFLAPLKEYALQVNPNLVQNPLW</sequence>
<evidence type="ECO:0000256" key="5">
    <source>
        <dbReference type="ARBA" id="ARBA00023237"/>
    </source>
</evidence>
<dbReference type="EMBL" id="FMZO01000005">
    <property type="protein sequence ID" value="SDC99309.1"/>
    <property type="molecule type" value="Genomic_DNA"/>
</dbReference>
<gene>
    <name evidence="8" type="ORF">SAMN04487894_105135</name>
</gene>
<evidence type="ECO:0000259" key="7">
    <source>
        <dbReference type="Pfam" id="PF14322"/>
    </source>
</evidence>
<comment type="subcellular location">
    <subcellularLocation>
        <location evidence="1">Cell outer membrane</location>
    </subcellularLocation>
</comment>